<proteinExistence type="predicted"/>
<comment type="caution">
    <text evidence="1">The sequence shown here is derived from an EMBL/GenBank/DDBJ whole genome shotgun (WGS) entry which is preliminary data.</text>
</comment>
<sequence length="144" mass="16978">APPPYNLIFSRVRLFPIPSWLKSLKNSFRVFIEAIPSLKPMNLMRAIELMKINFSTLAKICERFFHGTYKSHLTIENQRKIASHGRIETHYNYAGHAGYENHNNFASQYIFETHESHASHFLTENHNRYASHKIYETQWRSAII</sequence>
<gene>
    <name evidence="1" type="ORF">LCGC14_2017360</name>
</gene>
<name>A0A0F9FL20_9ZZZZ</name>
<dbReference type="AlphaFoldDB" id="A0A0F9FL20"/>
<dbReference type="EMBL" id="LAZR01023239">
    <property type="protein sequence ID" value="KKL79191.1"/>
    <property type="molecule type" value="Genomic_DNA"/>
</dbReference>
<reference evidence="1" key="1">
    <citation type="journal article" date="2015" name="Nature">
        <title>Complex archaea that bridge the gap between prokaryotes and eukaryotes.</title>
        <authorList>
            <person name="Spang A."/>
            <person name="Saw J.H."/>
            <person name="Jorgensen S.L."/>
            <person name="Zaremba-Niedzwiedzka K."/>
            <person name="Martijn J."/>
            <person name="Lind A.E."/>
            <person name="van Eijk R."/>
            <person name="Schleper C."/>
            <person name="Guy L."/>
            <person name="Ettema T.J."/>
        </authorList>
    </citation>
    <scope>NUCLEOTIDE SEQUENCE</scope>
</reference>
<protein>
    <submittedName>
        <fullName evidence="1">Uncharacterized protein</fullName>
    </submittedName>
</protein>
<feature type="non-terminal residue" evidence="1">
    <location>
        <position position="1"/>
    </location>
</feature>
<accession>A0A0F9FL20</accession>
<organism evidence="1">
    <name type="scientific">marine sediment metagenome</name>
    <dbReference type="NCBI Taxonomy" id="412755"/>
    <lineage>
        <taxon>unclassified sequences</taxon>
        <taxon>metagenomes</taxon>
        <taxon>ecological metagenomes</taxon>
    </lineage>
</organism>
<evidence type="ECO:0000313" key="1">
    <source>
        <dbReference type="EMBL" id="KKL79191.1"/>
    </source>
</evidence>